<dbReference type="EMBL" id="JAFFZM010000001">
    <property type="protein sequence ID" value="MBO8196949.1"/>
    <property type="molecule type" value="Genomic_DNA"/>
</dbReference>
<feature type="compositionally biased region" description="Polar residues" evidence="3">
    <location>
        <begin position="282"/>
        <end position="291"/>
    </location>
</feature>
<reference evidence="5 6" key="1">
    <citation type="submission" date="2021-02" db="EMBL/GenBank/DDBJ databases">
        <title>Streptomyces spirodelae sp. nov., isolated from duckweed.</title>
        <authorList>
            <person name="Saimee Y."/>
            <person name="Duangmal K."/>
        </authorList>
    </citation>
    <scope>NUCLEOTIDE SEQUENCE [LARGE SCALE GENOMIC DNA]</scope>
    <source>
        <strain evidence="5 6">DSM 42105</strain>
    </source>
</reference>
<dbReference type="SUPFAM" id="SSF51735">
    <property type="entry name" value="NAD(P)-binding Rossmann-fold domains"/>
    <property type="match status" value="1"/>
</dbReference>
<dbReference type="Pfam" id="PF02826">
    <property type="entry name" value="2-Hacid_dh_C"/>
    <property type="match status" value="1"/>
</dbReference>
<dbReference type="InterPro" id="IPR036291">
    <property type="entry name" value="NAD(P)-bd_dom_sf"/>
</dbReference>
<accession>A0ABS3XNG8</accession>
<keyword evidence="1" id="KW-0560">Oxidoreductase</keyword>
<sequence>MATTGADPQRIGRELDGAVVTVDPALPSAVREEVEEIIGRPVGAGAGPRVHVGPGLPRLAAGERLLWMHSTNAGVDALLRAHSPWPPEALLTRTVGRMGERIGQYVLAWALAELQAIPGFLRQQEARTWNRLPTELADGTLAVVFGTGSIGAGIGAALRRCGIRTVGVARTPRPAPGFDSVLALGDPTGPHGPSAELTAALGAARWVVDALPLTPGTADLFGPALFGAMAGATFFNVGRGATVRTEALAEALEQGRVAHAVLDVLPEEPAPPASPAWDLPRTTLTSHSAGPTTAADITADFRTAWQALRAGRLPALTVRTAAGY</sequence>
<protein>
    <submittedName>
        <fullName evidence="5">D-2-hydroxyacid dehydrogenase</fullName>
    </submittedName>
</protein>
<evidence type="ECO:0000256" key="1">
    <source>
        <dbReference type="ARBA" id="ARBA00023002"/>
    </source>
</evidence>
<dbReference type="Gene3D" id="3.40.50.720">
    <property type="entry name" value="NAD(P)-binding Rossmann-like Domain"/>
    <property type="match status" value="2"/>
</dbReference>
<dbReference type="PANTHER" id="PTHR43333:SF1">
    <property type="entry name" value="D-ISOMER SPECIFIC 2-HYDROXYACID DEHYDROGENASE NAD-BINDING DOMAIN-CONTAINING PROTEIN"/>
    <property type="match status" value="1"/>
</dbReference>
<dbReference type="Proteomes" id="UP000721954">
    <property type="component" value="Unassembled WGS sequence"/>
</dbReference>
<evidence type="ECO:0000313" key="5">
    <source>
        <dbReference type="EMBL" id="MBO8196949.1"/>
    </source>
</evidence>
<comment type="caution">
    <text evidence="5">The sequence shown here is derived from an EMBL/GenBank/DDBJ whole genome shotgun (WGS) entry which is preliminary data.</text>
</comment>
<keyword evidence="2" id="KW-0520">NAD</keyword>
<proteinExistence type="predicted"/>
<dbReference type="GeneID" id="96257217"/>
<organism evidence="5 6">
    <name type="scientific">Streptomyces smyrnaeus</name>
    <dbReference type="NCBI Taxonomy" id="1387713"/>
    <lineage>
        <taxon>Bacteria</taxon>
        <taxon>Bacillati</taxon>
        <taxon>Actinomycetota</taxon>
        <taxon>Actinomycetes</taxon>
        <taxon>Kitasatosporales</taxon>
        <taxon>Streptomycetaceae</taxon>
        <taxon>Streptomyces</taxon>
    </lineage>
</organism>
<keyword evidence="6" id="KW-1185">Reference proteome</keyword>
<evidence type="ECO:0000259" key="4">
    <source>
        <dbReference type="Pfam" id="PF02826"/>
    </source>
</evidence>
<gene>
    <name evidence="5" type="ORF">JW613_01280</name>
</gene>
<dbReference type="RefSeq" id="WP_209208815.1">
    <property type="nucleotide sequence ID" value="NZ_JAFFZM010000001.1"/>
</dbReference>
<feature type="region of interest" description="Disordered" evidence="3">
    <location>
        <begin position="269"/>
        <end position="292"/>
    </location>
</feature>
<dbReference type="InterPro" id="IPR006140">
    <property type="entry name" value="D-isomer_DH_NAD-bd"/>
</dbReference>
<evidence type="ECO:0000256" key="3">
    <source>
        <dbReference type="SAM" id="MobiDB-lite"/>
    </source>
</evidence>
<feature type="domain" description="D-isomer specific 2-hydroxyacid dehydrogenase NAD-binding" evidence="4">
    <location>
        <begin position="109"/>
        <end position="289"/>
    </location>
</feature>
<dbReference type="PANTHER" id="PTHR43333">
    <property type="entry name" value="2-HACID_DH_C DOMAIN-CONTAINING PROTEIN"/>
    <property type="match status" value="1"/>
</dbReference>
<evidence type="ECO:0000256" key="2">
    <source>
        <dbReference type="ARBA" id="ARBA00023027"/>
    </source>
</evidence>
<evidence type="ECO:0000313" key="6">
    <source>
        <dbReference type="Proteomes" id="UP000721954"/>
    </source>
</evidence>
<name>A0ABS3XNG8_9ACTN</name>